<comment type="catalytic activity">
    <reaction evidence="8">
        <text>5-[(5-phospho-1-deoxy-D-ribulos-1-ylimino)methylamino]-1-(5-phospho-beta-D-ribosyl)imidazole-4-carboxamide + L-glutamine = D-erythro-1-(imidazol-4-yl)glycerol 3-phosphate + 5-amino-1-(5-phospho-beta-D-ribosyl)imidazole-4-carboxamide + L-glutamate + H(+)</text>
        <dbReference type="Rhea" id="RHEA:24793"/>
        <dbReference type="ChEBI" id="CHEBI:15378"/>
        <dbReference type="ChEBI" id="CHEBI:29985"/>
        <dbReference type="ChEBI" id="CHEBI:58278"/>
        <dbReference type="ChEBI" id="CHEBI:58359"/>
        <dbReference type="ChEBI" id="CHEBI:58475"/>
        <dbReference type="ChEBI" id="CHEBI:58525"/>
        <dbReference type="EC" id="4.3.2.10"/>
    </reaction>
</comment>
<dbReference type="UniPathway" id="UPA00031">
    <property type="reaction ID" value="UER00010"/>
</dbReference>
<keyword evidence="5" id="KW-0315">Glutamine amidotransferase</keyword>
<dbReference type="OrthoDB" id="33401at2157"/>
<organism evidence="13 14">
    <name type="scientific">Vulcanisaeta souniana JCM 11219</name>
    <dbReference type="NCBI Taxonomy" id="1293586"/>
    <lineage>
        <taxon>Archaea</taxon>
        <taxon>Thermoproteota</taxon>
        <taxon>Thermoprotei</taxon>
        <taxon>Thermoproteales</taxon>
        <taxon>Thermoproteaceae</taxon>
        <taxon>Vulcanisaeta</taxon>
    </lineage>
</organism>
<comment type="subunit">
    <text evidence="2">Heterodimer of HisH and HisF.</text>
</comment>
<evidence type="ECO:0000256" key="4">
    <source>
        <dbReference type="ARBA" id="ARBA00022801"/>
    </source>
</evidence>
<gene>
    <name evidence="13" type="ORF">GCM10007112_23040</name>
    <name evidence="12" type="ORF">Vsou_19800</name>
</gene>
<reference evidence="12" key="4">
    <citation type="journal article" date="2023" name="Microbiol. Resour. Announc.">
        <title>Complete Genome Sequence of Vulcanisaeta souniana Strain IC-059, a Hyperthermophilic Archaeon Isolated from Hot Spring Water in Japan.</title>
        <authorList>
            <person name="Kato S."/>
            <person name="Itoh T."/>
            <person name="Wu L."/>
            <person name="Ma J."/>
            <person name="Ohkuma M."/>
        </authorList>
    </citation>
    <scope>NUCLEOTIDE SEQUENCE</scope>
    <source>
        <strain evidence="12">JCM 11219</strain>
    </source>
</reference>
<dbReference type="GeneID" id="76207519"/>
<dbReference type="PANTHER" id="PTHR42701:SF1">
    <property type="entry name" value="IMIDAZOLE GLYCEROL PHOSPHATE SYNTHASE SUBUNIT HISH"/>
    <property type="match status" value="1"/>
</dbReference>
<dbReference type="PIRSF" id="PIRSF000495">
    <property type="entry name" value="Amidotransf_hisH"/>
    <property type="match status" value="1"/>
</dbReference>
<evidence type="ECO:0000256" key="8">
    <source>
        <dbReference type="ARBA" id="ARBA00047838"/>
    </source>
</evidence>
<dbReference type="PROSITE" id="PS51273">
    <property type="entry name" value="GATASE_TYPE_1"/>
    <property type="match status" value="1"/>
</dbReference>
<evidence type="ECO:0000256" key="2">
    <source>
        <dbReference type="ARBA" id="ARBA00011152"/>
    </source>
</evidence>
<feature type="active site" evidence="10">
    <location>
        <position position="181"/>
    </location>
</feature>
<dbReference type="GO" id="GO:0000107">
    <property type="term" value="F:imidazoleglycerol-phosphate synthase activity"/>
    <property type="evidence" value="ECO:0007669"/>
    <property type="project" value="TreeGrafter"/>
</dbReference>
<evidence type="ECO:0000259" key="11">
    <source>
        <dbReference type="Pfam" id="PF00117"/>
    </source>
</evidence>
<dbReference type="Proteomes" id="UP001060771">
    <property type="component" value="Chromosome"/>
</dbReference>
<reference evidence="13" key="1">
    <citation type="journal article" date="2014" name="Int. J. Syst. Evol. Microbiol.">
        <title>Complete genome sequence of Corynebacterium casei LMG S-19264T (=DSM 44701T), isolated from a smear-ripened cheese.</title>
        <authorList>
            <consortium name="US DOE Joint Genome Institute (JGI-PGF)"/>
            <person name="Walter F."/>
            <person name="Albersmeier A."/>
            <person name="Kalinowski J."/>
            <person name="Ruckert C."/>
        </authorList>
    </citation>
    <scope>NUCLEOTIDE SEQUENCE</scope>
    <source>
        <strain evidence="13">JCM 11219</strain>
    </source>
</reference>
<evidence type="ECO:0000256" key="7">
    <source>
        <dbReference type="ARBA" id="ARBA00023239"/>
    </source>
</evidence>
<keyword evidence="7" id="KW-0456">Lyase</keyword>
<dbReference type="InterPro" id="IPR029062">
    <property type="entry name" value="Class_I_gatase-like"/>
</dbReference>
<dbReference type="PRINTS" id="PR00097">
    <property type="entry name" value="ANTSNTHASEII"/>
</dbReference>
<comment type="catalytic activity">
    <reaction evidence="9">
        <text>L-glutamine + H2O = L-glutamate + NH4(+)</text>
        <dbReference type="Rhea" id="RHEA:15889"/>
        <dbReference type="ChEBI" id="CHEBI:15377"/>
        <dbReference type="ChEBI" id="CHEBI:28938"/>
        <dbReference type="ChEBI" id="CHEBI:29985"/>
        <dbReference type="ChEBI" id="CHEBI:58359"/>
        <dbReference type="EC" id="3.5.1.2"/>
    </reaction>
</comment>
<dbReference type="GO" id="GO:0004359">
    <property type="term" value="F:glutaminase activity"/>
    <property type="evidence" value="ECO:0007669"/>
    <property type="project" value="UniProtKB-EC"/>
</dbReference>
<dbReference type="InterPro" id="IPR010139">
    <property type="entry name" value="Imidazole-glycPsynth_HisH"/>
</dbReference>
<dbReference type="RefSeq" id="WP_188604103.1">
    <property type="nucleotide sequence ID" value="NZ_AP026830.1"/>
</dbReference>
<keyword evidence="6" id="KW-0368">Histidine biosynthesis</keyword>
<dbReference type="PRINTS" id="PR00096">
    <property type="entry name" value="GATASE"/>
</dbReference>
<accession>A0A830ECC9</accession>
<evidence type="ECO:0000313" key="12">
    <source>
        <dbReference type="EMBL" id="BDR92887.1"/>
    </source>
</evidence>
<comment type="pathway">
    <text evidence="1">Amino-acid biosynthesis; L-histidine biosynthesis; L-histidine from 5-phospho-alpha-D-ribose 1-diphosphate: step 5/9.</text>
</comment>
<evidence type="ECO:0000313" key="13">
    <source>
        <dbReference type="EMBL" id="GGI85407.1"/>
    </source>
</evidence>
<evidence type="ECO:0000256" key="9">
    <source>
        <dbReference type="ARBA" id="ARBA00049534"/>
    </source>
</evidence>
<feature type="active site" description="Nucleophile" evidence="10">
    <location>
        <position position="78"/>
    </location>
</feature>
<dbReference type="PANTHER" id="PTHR42701">
    <property type="entry name" value="IMIDAZOLE GLYCEROL PHOSPHATE SYNTHASE SUBUNIT HISH"/>
    <property type="match status" value="1"/>
</dbReference>
<keyword evidence="4" id="KW-0378">Hydrolase</keyword>
<evidence type="ECO:0000256" key="5">
    <source>
        <dbReference type="ARBA" id="ARBA00022962"/>
    </source>
</evidence>
<dbReference type="Proteomes" id="UP000657075">
    <property type="component" value="Unassembled WGS sequence"/>
</dbReference>
<dbReference type="GO" id="GO:0000105">
    <property type="term" value="P:L-histidine biosynthetic process"/>
    <property type="evidence" value="ECO:0007669"/>
    <property type="project" value="UniProtKB-UniPathway"/>
</dbReference>
<evidence type="ECO:0000313" key="14">
    <source>
        <dbReference type="Proteomes" id="UP000657075"/>
    </source>
</evidence>
<dbReference type="NCBIfam" id="TIGR01855">
    <property type="entry name" value="IMP_synth_hisH"/>
    <property type="match status" value="1"/>
</dbReference>
<evidence type="ECO:0000313" key="15">
    <source>
        <dbReference type="Proteomes" id="UP001060771"/>
    </source>
</evidence>
<evidence type="ECO:0000256" key="6">
    <source>
        <dbReference type="ARBA" id="ARBA00023102"/>
    </source>
</evidence>
<dbReference type="EMBL" id="BMNM01000013">
    <property type="protein sequence ID" value="GGI85407.1"/>
    <property type="molecule type" value="Genomic_DNA"/>
</dbReference>
<keyword evidence="3" id="KW-0028">Amino-acid biosynthesis</keyword>
<dbReference type="EMBL" id="AP026830">
    <property type="protein sequence ID" value="BDR92887.1"/>
    <property type="molecule type" value="Genomic_DNA"/>
</dbReference>
<dbReference type="GO" id="GO:0016829">
    <property type="term" value="F:lyase activity"/>
    <property type="evidence" value="ECO:0007669"/>
    <property type="project" value="UniProtKB-KW"/>
</dbReference>
<dbReference type="InterPro" id="IPR017926">
    <property type="entry name" value="GATASE"/>
</dbReference>
<feature type="active site" evidence="10">
    <location>
        <position position="179"/>
    </location>
</feature>
<feature type="domain" description="Glutamine amidotransferase" evidence="11">
    <location>
        <begin position="22"/>
        <end position="195"/>
    </location>
</feature>
<dbReference type="SUPFAM" id="SSF52317">
    <property type="entry name" value="Class I glutamine amidotransferase-like"/>
    <property type="match status" value="1"/>
</dbReference>
<evidence type="ECO:0000256" key="3">
    <source>
        <dbReference type="ARBA" id="ARBA00022605"/>
    </source>
</evidence>
<evidence type="ECO:0000256" key="10">
    <source>
        <dbReference type="PIRSR" id="PIRSR000495-1"/>
    </source>
</evidence>
<evidence type="ECO:0000256" key="1">
    <source>
        <dbReference type="ARBA" id="ARBA00005091"/>
    </source>
</evidence>
<dbReference type="Pfam" id="PF00117">
    <property type="entry name" value="GATase"/>
    <property type="match status" value="1"/>
</dbReference>
<reference evidence="15" key="3">
    <citation type="submission" date="2022-09" db="EMBL/GenBank/DDBJ databases">
        <title>Complete genome sequence of Vulcanisaeta souniana.</title>
        <authorList>
            <person name="Kato S."/>
            <person name="Itoh T."/>
            <person name="Ohkuma M."/>
        </authorList>
    </citation>
    <scope>NUCLEOTIDE SEQUENCE [LARGE SCALE GENOMIC DNA]</scope>
    <source>
        <strain evidence="15">JCM 11219</strain>
    </source>
</reference>
<name>A0A830ECC9_9CREN</name>
<dbReference type="AlphaFoldDB" id="A0A830ECC9"/>
<keyword evidence="15" id="KW-1185">Reference proteome</keyword>
<protein>
    <submittedName>
        <fullName evidence="13">Imidazole glycerol phosphate synthase subunit HisH</fullName>
    </submittedName>
</protein>
<sequence length="201" mass="22143">MVKVGIINYNVGNLGSLINAFRRVDSEPIIINEPSELMSVDAVVLPGVGSFDAAMSRLGRFRDDLSKVRGSVPMLGICLGLQVMFEGSDEGSLSGLSWYLGRVSRLGGPRVPHIGWDLVRSVRPCEILDGNGYFYFMHSYAVINPGNDLPYSGITRYGDGNILSVLCDKRSMTFGVQFHPEKSGKRQGLEVLRHFIGFVRK</sequence>
<proteinExistence type="predicted"/>
<reference evidence="13" key="2">
    <citation type="submission" date="2020-09" db="EMBL/GenBank/DDBJ databases">
        <authorList>
            <person name="Sun Q."/>
            <person name="Ohkuma M."/>
        </authorList>
    </citation>
    <scope>NUCLEOTIDE SEQUENCE</scope>
    <source>
        <strain evidence="13">JCM 11219</strain>
    </source>
</reference>
<dbReference type="Gene3D" id="3.40.50.880">
    <property type="match status" value="1"/>
</dbReference>